<comment type="caution">
    <text evidence="1">The sequence shown here is derived from an EMBL/GenBank/DDBJ whole genome shotgun (WGS) entry which is preliminary data.</text>
</comment>
<evidence type="ECO:0000313" key="1">
    <source>
        <dbReference type="EMBL" id="TDR41755.1"/>
    </source>
</evidence>
<evidence type="ECO:0000313" key="2">
    <source>
        <dbReference type="Proteomes" id="UP000295293"/>
    </source>
</evidence>
<name>A0A4R6YU31_9GAMM</name>
<organism evidence="1 2">
    <name type="scientific">Tahibacter aquaticus</name>
    <dbReference type="NCBI Taxonomy" id="520092"/>
    <lineage>
        <taxon>Bacteria</taxon>
        <taxon>Pseudomonadati</taxon>
        <taxon>Pseudomonadota</taxon>
        <taxon>Gammaproteobacteria</taxon>
        <taxon>Lysobacterales</taxon>
        <taxon>Rhodanobacteraceae</taxon>
        <taxon>Tahibacter</taxon>
    </lineage>
</organism>
<accession>A0A4R6YU31</accession>
<reference evidence="1 2" key="1">
    <citation type="submission" date="2019-03" db="EMBL/GenBank/DDBJ databases">
        <title>Genomic Encyclopedia of Type Strains, Phase IV (KMG-IV): sequencing the most valuable type-strain genomes for metagenomic binning, comparative biology and taxonomic classification.</title>
        <authorList>
            <person name="Goeker M."/>
        </authorList>
    </citation>
    <scope>NUCLEOTIDE SEQUENCE [LARGE SCALE GENOMIC DNA]</scope>
    <source>
        <strain evidence="1 2">DSM 21667</strain>
    </source>
</reference>
<dbReference type="AlphaFoldDB" id="A0A4R6YU31"/>
<sequence>MAIIKHFQFVLSPGTSVGPELLRQIWSMASNSTRVQVSRSPRHNADGFIYSLSAPSNLDNIVAVEARLRALLSSHLVGAVNSLVRLP</sequence>
<gene>
    <name evidence="1" type="ORF">DFR29_110239</name>
</gene>
<dbReference type="Proteomes" id="UP000295293">
    <property type="component" value="Unassembled WGS sequence"/>
</dbReference>
<keyword evidence="2" id="KW-1185">Reference proteome</keyword>
<proteinExistence type="predicted"/>
<dbReference type="EMBL" id="SNZH01000010">
    <property type="protein sequence ID" value="TDR41755.1"/>
    <property type="molecule type" value="Genomic_DNA"/>
</dbReference>
<protein>
    <submittedName>
        <fullName evidence="1">Uncharacterized protein</fullName>
    </submittedName>
</protein>